<dbReference type="AlphaFoldDB" id="A0AAW0PAM6"/>
<evidence type="ECO:0000313" key="1">
    <source>
        <dbReference type="EMBL" id="KAK7916353.1"/>
    </source>
</evidence>
<name>A0AAW0PAM6_9GOBI</name>
<gene>
    <name evidence="1" type="ORF">WMY93_012114</name>
</gene>
<dbReference type="Proteomes" id="UP001460270">
    <property type="component" value="Unassembled WGS sequence"/>
</dbReference>
<dbReference type="EMBL" id="JBBPFD010000008">
    <property type="protein sequence ID" value="KAK7916353.1"/>
    <property type="molecule type" value="Genomic_DNA"/>
</dbReference>
<accession>A0AAW0PAM6</accession>
<comment type="caution">
    <text evidence="1">The sequence shown here is derived from an EMBL/GenBank/DDBJ whole genome shotgun (WGS) entry which is preliminary data.</text>
</comment>
<proteinExistence type="predicted"/>
<sequence>MDSPLGSDYNYSVLTTQEPRGIWSKLRSTTTESCGVFQYEVSECQADVWRCEWKTFCVAESGLRGRNWYIVVLDAQ</sequence>
<organism evidence="1 2">
    <name type="scientific">Mugilogobius chulae</name>
    <name type="common">yellowstripe goby</name>
    <dbReference type="NCBI Taxonomy" id="88201"/>
    <lineage>
        <taxon>Eukaryota</taxon>
        <taxon>Metazoa</taxon>
        <taxon>Chordata</taxon>
        <taxon>Craniata</taxon>
        <taxon>Vertebrata</taxon>
        <taxon>Euteleostomi</taxon>
        <taxon>Actinopterygii</taxon>
        <taxon>Neopterygii</taxon>
        <taxon>Teleostei</taxon>
        <taxon>Neoteleostei</taxon>
        <taxon>Acanthomorphata</taxon>
        <taxon>Gobiaria</taxon>
        <taxon>Gobiiformes</taxon>
        <taxon>Gobioidei</taxon>
        <taxon>Gobiidae</taxon>
        <taxon>Gobionellinae</taxon>
        <taxon>Mugilogobius</taxon>
    </lineage>
</organism>
<evidence type="ECO:0000313" key="2">
    <source>
        <dbReference type="Proteomes" id="UP001460270"/>
    </source>
</evidence>
<keyword evidence="2" id="KW-1185">Reference proteome</keyword>
<protein>
    <submittedName>
        <fullName evidence="1">Uncharacterized protein</fullName>
    </submittedName>
</protein>
<reference evidence="2" key="1">
    <citation type="submission" date="2024-04" db="EMBL/GenBank/DDBJ databases">
        <title>Salinicola lusitanus LLJ914,a marine bacterium isolated from the Okinawa Trough.</title>
        <authorList>
            <person name="Li J."/>
        </authorList>
    </citation>
    <scope>NUCLEOTIDE SEQUENCE [LARGE SCALE GENOMIC DNA]</scope>
</reference>